<dbReference type="PANTHER" id="PTHR23227">
    <property type="entry name" value="BUCENTAUR RELATED"/>
    <property type="match status" value="1"/>
</dbReference>
<proteinExistence type="predicted"/>
<reference evidence="3" key="2">
    <citation type="submission" date="2020-10" db="UniProtKB">
        <authorList>
            <consortium name="WormBaseParasite"/>
        </authorList>
    </citation>
    <scope>IDENTIFICATION</scope>
</reference>
<dbReference type="InterPro" id="IPR027124">
    <property type="entry name" value="Swc5/CFDP1/2"/>
</dbReference>
<evidence type="ECO:0000259" key="1">
    <source>
        <dbReference type="Pfam" id="PF03372"/>
    </source>
</evidence>
<accession>A0A7E4WE43</accession>
<dbReference type="SUPFAM" id="SSF56219">
    <property type="entry name" value="DNase I-like"/>
    <property type="match status" value="1"/>
</dbReference>
<reference evidence="2" key="1">
    <citation type="journal article" date="2013" name="Genetics">
        <title>The draft genome and transcriptome of Panagrellus redivivus are shaped by the harsh demands of a free-living lifestyle.</title>
        <authorList>
            <person name="Srinivasan J."/>
            <person name="Dillman A.R."/>
            <person name="Macchietto M.G."/>
            <person name="Heikkinen L."/>
            <person name="Lakso M."/>
            <person name="Fracchia K.M."/>
            <person name="Antoshechkin I."/>
            <person name="Mortazavi A."/>
            <person name="Wong G."/>
            <person name="Sternberg P.W."/>
        </authorList>
    </citation>
    <scope>NUCLEOTIDE SEQUENCE [LARGE SCALE GENOMIC DNA]</scope>
    <source>
        <strain evidence="2">MT8872</strain>
    </source>
</reference>
<keyword evidence="2" id="KW-1185">Reference proteome</keyword>
<dbReference type="AlphaFoldDB" id="A0A7E4WE43"/>
<evidence type="ECO:0000313" key="2">
    <source>
        <dbReference type="Proteomes" id="UP000492821"/>
    </source>
</evidence>
<dbReference type="Pfam" id="PF03372">
    <property type="entry name" value="Exo_endo_phos"/>
    <property type="match status" value="1"/>
</dbReference>
<organism evidence="2 3">
    <name type="scientific">Panagrellus redivivus</name>
    <name type="common">Microworm</name>
    <dbReference type="NCBI Taxonomy" id="6233"/>
    <lineage>
        <taxon>Eukaryota</taxon>
        <taxon>Metazoa</taxon>
        <taxon>Ecdysozoa</taxon>
        <taxon>Nematoda</taxon>
        <taxon>Chromadorea</taxon>
        <taxon>Rhabditida</taxon>
        <taxon>Tylenchina</taxon>
        <taxon>Panagrolaimomorpha</taxon>
        <taxon>Panagrolaimoidea</taxon>
        <taxon>Panagrolaimidae</taxon>
        <taxon>Panagrellus</taxon>
    </lineage>
</organism>
<dbReference type="InterPro" id="IPR036691">
    <property type="entry name" value="Endo/exonu/phosph_ase_sf"/>
</dbReference>
<evidence type="ECO:0000313" key="3">
    <source>
        <dbReference type="WBParaSite" id="Pan_g9691.t1"/>
    </source>
</evidence>
<dbReference type="InterPro" id="IPR005135">
    <property type="entry name" value="Endo/exonuclease/phosphatase"/>
</dbReference>
<dbReference type="PANTHER" id="PTHR23227:SF67">
    <property type="entry name" value="CRANIOFACIAL DEVELOPMENT PROTEIN 2-LIKE"/>
    <property type="match status" value="1"/>
</dbReference>
<dbReference type="Proteomes" id="UP000492821">
    <property type="component" value="Unassembled WGS sequence"/>
</dbReference>
<protein>
    <submittedName>
        <fullName evidence="3">Endo/exonuclease/phosphatase domain-containing protein</fullName>
    </submittedName>
</protein>
<dbReference type="Gene3D" id="3.60.10.10">
    <property type="entry name" value="Endonuclease/exonuclease/phosphatase"/>
    <property type="match status" value="2"/>
</dbReference>
<dbReference type="GO" id="GO:0003824">
    <property type="term" value="F:catalytic activity"/>
    <property type="evidence" value="ECO:0007669"/>
    <property type="project" value="InterPro"/>
</dbReference>
<name>A0A7E4WE43_PANRE</name>
<feature type="domain" description="Endonuclease/exonuclease/phosphatase" evidence="1">
    <location>
        <begin position="5"/>
        <end position="258"/>
    </location>
</feature>
<dbReference type="WBParaSite" id="Pan_g9691.t1">
    <property type="protein sequence ID" value="Pan_g9691.t1"/>
    <property type="gene ID" value="Pan_g9691"/>
</dbReference>
<sequence length="260" mass="30130">MAKIKMDIVGISETRMNGVGRIDYRSGYTMYYCGRTSFEDGERRATNQGVGFYLQTELTKKVVDVCYHSPQMMDITLKLNERCKLRLIQVHAPHSGRGEEEYDDFLEELQMMDITLKLNERCKLRLIQVHAPHSGRGEEEYDDFLEELQIFLNSKNCKNYVVMGDFNGSIGAKRAKEQFRGPHSASTHRNTNGISLCDFCEINKLHISNSCFQKPSRKRWTYVSPKKEEFEIDFMLVPRVPMMTDVTILNLFNAGSDHRM</sequence>